<dbReference type="PROSITE" id="PS51208">
    <property type="entry name" value="AUTOTRANSPORTER"/>
    <property type="match status" value="1"/>
</dbReference>
<dbReference type="Pfam" id="PF03797">
    <property type="entry name" value="Autotransporter"/>
    <property type="match status" value="1"/>
</dbReference>
<evidence type="ECO:0000256" key="1">
    <source>
        <dbReference type="SAM" id="SignalP"/>
    </source>
</evidence>
<keyword evidence="1" id="KW-0732">Signal</keyword>
<evidence type="ECO:0000313" key="4">
    <source>
        <dbReference type="Proteomes" id="UP000198943"/>
    </source>
</evidence>
<dbReference type="RefSeq" id="WP_176760445.1">
    <property type="nucleotide sequence ID" value="NZ_FMYW01000007.1"/>
</dbReference>
<dbReference type="Proteomes" id="UP000198943">
    <property type="component" value="Unassembled WGS sequence"/>
</dbReference>
<sequence length="1210" mass="132502">MKKYLSRRKKKTILTALALGLCLLTPWHRAEAVTSYTTPNGLFRLDYYGAGKKVTGKWYDEIMLEEDRVYLTSQGELPDWQKERLHFAADYWEGVLKHTKTAKQPAVLAVTVNHDYYNAAAQPSYSDVERNGQTVSVATPNAVLNDGKTLRSEDGPAGFVVIGTPLFPPDGEQDRYDMPLPQVSYMALTPTVIHEICHALGIGAHELPLTRFSEKPNLYESHLYDWRGVQAKPGMEIRTVNHGEATEPYFDLPSYVDDWPDAAVPYFSGSHVRDVLEGSELRAYNYYGYKLEQKVPGLPVHGNEGYGDEDVVNLSHIELRNGWMSHQMWRNYVGFMEAELAVLQDLGYSIDRRDFFGRSVYGDGRTIVNDAPYYARNADGTAYIAGAYNENPYGMGLHIYGSGNTVIQNAPLMTKGMAAVGIRIDGCGNDVTVSRGVNVQADGPNGNGILAAFGKDHRITLAKGSKVTADGEGGIGAAFDFGQNSLGNEFGSRASYAARYFSQYVYGFEDMLDPDLLETDGPLVDDFTVRGELSGKKAAIAISDNAFVKNIHIGTGAKLSGDIVSRWVYDDDKITTVINGETLPDPAMKRQYEGDEELTTRLSFEGTGLSYNGNITGADNMRLNVSGSLVYSGTAKVLSATVEKGGSLFGGTYDLIPDGAVRNASSAGYSLPYKLNGNSKELQNVGLFTNHGTIGATDKNSSLRINGDLLSDGMLLAWAGSGAGHIAVSGRAKIDGSDVQVANWGDVLPDEKVTVLTASSIEGDTKTPLGTRYAVSGMMSAENKIENNVLSVVTRTENNLGEMDETQSETFGAMTAMYSNLKNNNDARVNEMRTLFHLPSSEAKEALRAISSNASAKNMAAVQRSNVTQHLLSARLNEAFTTKPVKVKIPVQHLMDVNESKAVSTEREIALKQNAVEQNIISKNATAQAADKMDDGVDVSLNVLEPAANEIWLKFGKNWGDVRGDTDYHSSATLLGWDKAVGKNWRAGVFAGYGQTNFTDNSSSNKLKDVRFGLYAGFNNAKSEGMAYLDYGWMRNKLRRGVMGMTAGADYHSRILEVGGEYLYDLQAGQNKAWHVRPYVNAQLSRLWQNGYREDGAGVFNQVVQSKRNDYFGMGAGVEFKRYLAGGNYAIRAGVKHAFAGAEPRLRYSYMGDAANSYDMRNVQDKTHFVLSIGGEVEVAKGWSIGGDAIWQRGRHDKDLSCSVTVRRMW</sequence>
<feature type="chain" id="PRO_5011626033" evidence="1">
    <location>
        <begin position="33"/>
        <end position="1210"/>
    </location>
</feature>
<gene>
    <name evidence="3" type="ORF">SAMN04487864_107102</name>
</gene>
<dbReference type="AlphaFoldDB" id="A0A1G6LJC8"/>
<feature type="signal peptide" evidence="1">
    <location>
        <begin position="1"/>
        <end position="32"/>
    </location>
</feature>
<reference evidence="4" key="1">
    <citation type="submission" date="2016-10" db="EMBL/GenBank/DDBJ databases">
        <authorList>
            <person name="Varghese N."/>
            <person name="Submissions S."/>
        </authorList>
    </citation>
    <scope>NUCLEOTIDE SEQUENCE [LARGE SCALE GENOMIC DNA]</scope>
    <source>
        <strain evidence="4">DSM 11005</strain>
    </source>
</reference>
<dbReference type="EMBL" id="FMYW01000007">
    <property type="protein sequence ID" value="SDC43274.1"/>
    <property type="molecule type" value="Genomic_DNA"/>
</dbReference>
<evidence type="ECO:0000313" key="3">
    <source>
        <dbReference type="EMBL" id="SDC43274.1"/>
    </source>
</evidence>
<dbReference type="SMART" id="SM00869">
    <property type="entry name" value="Autotransporter"/>
    <property type="match status" value="1"/>
</dbReference>
<organism evidence="3 4">
    <name type="scientific">Succiniclasticum ruminis</name>
    <dbReference type="NCBI Taxonomy" id="40841"/>
    <lineage>
        <taxon>Bacteria</taxon>
        <taxon>Bacillati</taxon>
        <taxon>Bacillota</taxon>
        <taxon>Negativicutes</taxon>
        <taxon>Acidaminococcales</taxon>
        <taxon>Acidaminococcaceae</taxon>
        <taxon>Succiniclasticum</taxon>
    </lineage>
</organism>
<protein>
    <submittedName>
        <fullName evidence="3">Autotransporter beta-domain-containing protein</fullName>
    </submittedName>
</protein>
<accession>A0A1G6LJC8</accession>
<dbReference type="InterPro" id="IPR036709">
    <property type="entry name" value="Autotransporte_beta_dom_sf"/>
</dbReference>
<proteinExistence type="predicted"/>
<name>A0A1G6LJC8_9FIRM</name>
<keyword evidence="4" id="KW-1185">Reference proteome</keyword>
<dbReference type="Gene3D" id="2.40.128.130">
    <property type="entry name" value="Autotransporter beta-domain"/>
    <property type="match status" value="1"/>
</dbReference>
<feature type="domain" description="Autotransporter" evidence="2">
    <location>
        <begin position="944"/>
        <end position="1210"/>
    </location>
</feature>
<dbReference type="SUPFAM" id="SSF103515">
    <property type="entry name" value="Autotransporter"/>
    <property type="match status" value="1"/>
</dbReference>
<evidence type="ECO:0000259" key="2">
    <source>
        <dbReference type="PROSITE" id="PS51208"/>
    </source>
</evidence>
<dbReference type="InterPro" id="IPR005546">
    <property type="entry name" value="Autotransporte_beta"/>
</dbReference>